<dbReference type="SUPFAM" id="SSF53067">
    <property type="entry name" value="Actin-like ATPase domain"/>
    <property type="match status" value="1"/>
</dbReference>
<proteinExistence type="predicted"/>
<dbReference type="Pfam" id="PF00012">
    <property type="entry name" value="HSP70"/>
    <property type="match status" value="1"/>
</dbReference>
<dbReference type="Proteomes" id="UP000664132">
    <property type="component" value="Unassembled WGS sequence"/>
</dbReference>
<dbReference type="AlphaFoldDB" id="A0A8H7TD40"/>
<sequence length="367" mass="40583">MATSPPNFSLASTSFVFVQIRIKLIEIFPGIEIIILKQNISRRSTLIFDFKAQLKRSSAHDIQPWLVGNESPCTKTSKMGPFTAKQALIFAAVLYISLLLAPFDYSFFKTTSLDHYQPEDPGPVIGIHLGMKYLRVGIIQNGAFKIIRAEKGRSVVPSVITPTGDGKNLVGFEAQEQAPKKTISTTYDLRQLLDGNISDPTLLQKISILRYDVVERPQNNGTIEVKVQTNDGESFFSPEDLTTIILKRLKTMAQNHLNTVKSAVIAVPPHFTDAQVKGTAKAAKVAGLNVLRMPDGPEAAALGYLLHLWEDCGEHDFYGNEQCNIVVYDTQETESDLSILEIDHGWSEVKASILSDQTPGCFDTCRP</sequence>
<evidence type="ECO:0000256" key="2">
    <source>
        <dbReference type="ARBA" id="ARBA00022840"/>
    </source>
</evidence>
<keyword evidence="2" id="KW-0067">ATP-binding</keyword>
<evidence type="ECO:0000256" key="1">
    <source>
        <dbReference type="ARBA" id="ARBA00022741"/>
    </source>
</evidence>
<gene>
    <name evidence="3" type="ORF">IFR04_009916</name>
</gene>
<dbReference type="GO" id="GO:0030968">
    <property type="term" value="P:endoplasmic reticulum unfolded protein response"/>
    <property type="evidence" value="ECO:0007669"/>
    <property type="project" value="TreeGrafter"/>
</dbReference>
<dbReference type="PRINTS" id="PR00301">
    <property type="entry name" value="HEATSHOCK70"/>
</dbReference>
<keyword evidence="1" id="KW-0547">Nucleotide-binding</keyword>
<dbReference type="PANTHER" id="PTHR45639:SF34">
    <property type="entry name" value="CHAPERONE PROTEIN DNAK"/>
    <property type="match status" value="1"/>
</dbReference>
<accession>A0A8H7TD40</accession>
<keyword evidence="4" id="KW-1185">Reference proteome</keyword>
<organism evidence="3 4">
    <name type="scientific">Cadophora malorum</name>
    <dbReference type="NCBI Taxonomy" id="108018"/>
    <lineage>
        <taxon>Eukaryota</taxon>
        <taxon>Fungi</taxon>
        <taxon>Dikarya</taxon>
        <taxon>Ascomycota</taxon>
        <taxon>Pezizomycotina</taxon>
        <taxon>Leotiomycetes</taxon>
        <taxon>Helotiales</taxon>
        <taxon>Ploettnerulaceae</taxon>
        <taxon>Cadophora</taxon>
    </lineage>
</organism>
<dbReference type="GO" id="GO:0034663">
    <property type="term" value="C:endoplasmic reticulum chaperone complex"/>
    <property type="evidence" value="ECO:0007669"/>
    <property type="project" value="TreeGrafter"/>
</dbReference>
<dbReference type="EMBL" id="JAFJYH010000169">
    <property type="protein sequence ID" value="KAG4416972.1"/>
    <property type="molecule type" value="Genomic_DNA"/>
</dbReference>
<dbReference type="InterPro" id="IPR013126">
    <property type="entry name" value="Hsp_70_fam"/>
</dbReference>
<dbReference type="GO" id="GO:0140662">
    <property type="term" value="F:ATP-dependent protein folding chaperone"/>
    <property type="evidence" value="ECO:0007669"/>
    <property type="project" value="InterPro"/>
</dbReference>
<protein>
    <submittedName>
        <fullName evidence="3">Uncharacterized protein</fullName>
    </submittedName>
</protein>
<comment type="caution">
    <text evidence="3">The sequence shown here is derived from an EMBL/GenBank/DDBJ whole genome shotgun (WGS) entry which is preliminary data.</text>
</comment>
<dbReference type="OrthoDB" id="3434456at2759"/>
<dbReference type="GO" id="GO:0005524">
    <property type="term" value="F:ATP binding"/>
    <property type="evidence" value="ECO:0007669"/>
    <property type="project" value="UniProtKB-KW"/>
</dbReference>
<dbReference type="PANTHER" id="PTHR45639">
    <property type="entry name" value="HSC70CB, ISOFORM G-RELATED"/>
    <property type="match status" value="1"/>
</dbReference>
<reference evidence="3" key="1">
    <citation type="submission" date="2021-02" db="EMBL/GenBank/DDBJ databases">
        <title>Genome sequence Cadophora malorum strain M34.</title>
        <authorList>
            <person name="Stefanovic E."/>
            <person name="Vu D."/>
            <person name="Scully C."/>
            <person name="Dijksterhuis J."/>
            <person name="Roader J."/>
            <person name="Houbraken J."/>
        </authorList>
    </citation>
    <scope>NUCLEOTIDE SEQUENCE</scope>
    <source>
        <strain evidence="3">M34</strain>
    </source>
</reference>
<dbReference type="InterPro" id="IPR043129">
    <property type="entry name" value="ATPase_NBD"/>
</dbReference>
<evidence type="ECO:0000313" key="4">
    <source>
        <dbReference type="Proteomes" id="UP000664132"/>
    </source>
</evidence>
<name>A0A8H7TD40_9HELO</name>
<evidence type="ECO:0000313" key="3">
    <source>
        <dbReference type="EMBL" id="KAG4416972.1"/>
    </source>
</evidence>
<dbReference type="Gene3D" id="3.30.420.40">
    <property type="match status" value="2"/>
</dbReference>